<organism evidence="8 9">
    <name type="scientific">Promicromonospora sukumoe</name>
    <dbReference type="NCBI Taxonomy" id="88382"/>
    <lineage>
        <taxon>Bacteria</taxon>
        <taxon>Bacillati</taxon>
        <taxon>Actinomycetota</taxon>
        <taxon>Actinomycetes</taxon>
        <taxon>Micrococcales</taxon>
        <taxon>Promicromonosporaceae</taxon>
        <taxon>Promicromonospora</taxon>
    </lineage>
</organism>
<evidence type="ECO:0000313" key="8">
    <source>
        <dbReference type="EMBL" id="MBA8808605.1"/>
    </source>
</evidence>
<evidence type="ECO:0000256" key="3">
    <source>
        <dbReference type="ARBA" id="ARBA00022842"/>
    </source>
</evidence>
<feature type="binding site" evidence="5">
    <location>
        <position position="194"/>
    </location>
    <ligand>
        <name>Mg(2+)</name>
        <dbReference type="ChEBI" id="CHEBI:18420"/>
    </ligand>
</feature>
<comment type="cofactor">
    <cofactor evidence="1">
        <name>Mg(2+)</name>
        <dbReference type="ChEBI" id="CHEBI:18420"/>
    </cofactor>
</comment>
<feature type="region of interest" description="Disordered" evidence="6">
    <location>
        <begin position="1"/>
        <end position="47"/>
    </location>
</feature>
<gene>
    <name evidence="8" type="ORF">FHX71_002547</name>
</gene>
<comment type="caution">
    <text evidence="8">The sequence shown here is derived from an EMBL/GenBank/DDBJ whole genome shotgun (WGS) entry which is preliminary data.</text>
</comment>
<dbReference type="GO" id="GO:0008816">
    <property type="term" value="F:citryl-CoA lyase activity"/>
    <property type="evidence" value="ECO:0007669"/>
    <property type="project" value="UniProtKB-EC"/>
</dbReference>
<dbReference type="GO" id="GO:0000287">
    <property type="term" value="F:magnesium ion binding"/>
    <property type="evidence" value="ECO:0007669"/>
    <property type="project" value="TreeGrafter"/>
</dbReference>
<feature type="compositionally biased region" description="Basic and acidic residues" evidence="6">
    <location>
        <begin position="1"/>
        <end position="11"/>
    </location>
</feature>
<feature type="binding site" evidence="5">
    <location>
        <position position="168"/>
    </location>
    <ligand>
        <name>Mg(2+)</name>
        <dbReference type="ChEBI" id="CHEBI:18420"/>
    </ligand>
</feature>
<feature type="compositionally biased region" description="Polar residues" evidence="6">
    <location>
        <begin position="17"/>
        <end position="28"/>
    </location>
</feature>
<evidence type="ECO:0000256" key="4">
    <source>
        <dbReference type="PIRSR" id="PIRSR015582-1"/>
    </source>
</evidence>
<dbReference type="EMBL" id="JACGWV010000001">
    <property type="protein sequence ID" value="MBA8808605.1"/>
    <property type="molecule type" value="Genomic_DNA"/>
</dbReference>
<keyword evidence="8" id="KW-0456">Lyase</keyword>
<dbReference type="EC" id="4.1.3.34" evidence="8"/>
<evidence type="ECO:0000256" key="5">
    <source>
        <dbReference type="PIRSR" id="PIRSR015582-2"/>
    </source>
</evidence>
<evidence type="ECO:0000256" key="6">
    <source>
        <dbReference type="SAM" id="MobiDB-lite"/>
    </source>
</evidence>
<feature type="domain" description="HpcH/HpaI aldolase/citrate lyase" evidence="7">
    <location>
        <begin position="60"/>
        <end position="258"/>
    </location>
</feature>
<dbReference type="AlphaFoldDB" id="A0A7W3PE24"/>
<dbReference type="InterPro" id="IPR005000">
    <property type="entry name" value="Aldolase/citrate-lyase_domain"/>
</dbReference>
<dbReference type="PIRSF" id="PIRSF015582">
    <property type="entry name" value="Cit_lyase_B"/>
    <property type="match status" value="1"/>
</dbReference>
<dbReference type="PANTHER" id="PTHR32308:SF10">
    <property type="entry name" value="CITRATE LYASE SUBUNIT BETA"/>
    <property type="match status" value="1"/>
</dbReference>
<keyword evidence="2 5" id="KW-0479">Metal-binding</keyword>
<name>A0A7W3PE24_9MICO</name>
<protein>
    <submittedName>
        <fullName evidence="8">Citrate lyase subunit beta/citryl-CoA lyase</fullName>
        <ecNumber evidence="8">4.1.3.34</ecNumber>
    </submittedName>
</protein>
<feature type="binding site" evidence="4">
    <location>
        <position position="168"/>
    </location>
    <ligand>
        <name>substrate</name>
    </ligand>
</feature>
<dbReference type="InterPro" id="IPR040442">
    <property type="entry name" value="Pyrv_kinase-like_dom_sf"/>
</dbReference>
<dbReference type="SUPFAM" id="SSF51621">
    <property type="entry name" value="Phosphoenolpyruvate/pyruvate domain"/>
    <property type="match status" value="1"/>
</dbReference>
<dbReference type="Pfam" id="PF03328">
    <property type="entry name" value="HpcH_HpaI"/>
    <property type="match status" value="1"/>
</dbReference>
<evidence type="ECO:0000259" key="7">
    <source>
        <dbReference type="Pfam" id="PF03328"/>
    </source>
</evidence>
<accession>A0A7W3PE24</accession>
<evidence type="ECO:0000256" key="1">
    <source>
        <dbReference type="ARBA" id="ARBA00001946"/>
    </source>
</evidence>
<dbReference type="PANTHER" id="PTHR32308">
    <property type="entry name" value="LYASE BETA SUBUNIT, PUTATIVE (AFU_ORTHOLOGUE AFUA_4G13030)-RELATED"/>
    <property type="match status" value="1"/>
</dbReference>
<reference evidence="8 9" key="1">
    <citation type="submission" date="2020-07" db="EMBL/GenBank/DDBJ databases">
        <title>Sequencing the genomes of 1000 actinobacteria strains.</title>
        <authorList>
            <person name="Klenk H.-P."/>
        </authorList>
    </citation>
    <scope>NUCLEOTIDE SEQUENCE [LARGE SCALE GENOMIC DNA]</scope>
    <source>
        <strain evidence="8 9">DSM 44121</strain>
    </source>
</reference>
<evidence type="ECO:0000256" key="2">
    <source>
        <dbReference type="ARBA" id="ARBA00022723"/>
    </source>
</evidence>
<dbReference type="Gene3D" id="3.20.20.60">
    <property type="entry name" value="Phosphoenolpyruvate-binding domains"/>
    <property type="match status" value="1"/>
</dbReference>
<proteinExistence type="predicted"/>
<sequence>MTETPADRTTEPAEQPAAQSAGYSSGLPTATAVVPESDLAPRRAAREKSRVAPDYARAWLLLSAMRTELFDKAQLSRADQVILDCEDAIDDSLKDEARENVIRWIKSGGSAWVRINDRTAPSWADDVAYLRGLEGLNGVMLAKTESADDVIDTAQRLGGDVPVIPLVESALGIEEAVHIAKARGAFRLAFGSGDYRRDTGAANEPMAMAYPRTRLVVASRIGGLPGPVDGPTVGSSHALLREQSTDAVNLGMTGKLCLDFEQSSVINESFAPTSSDVAWAVDFFAEFEAAGSVIRDGSDKPRLARAQVIRSRAELFGIDPS</sequence>
<keyword evidence="3 5" id="KW-0460">Magnesium</keyword>
<dbReference type="InterPro" id="IPR011206">
    <property type="entry name" value="Citrate_lyase_beta/mcl1/mcl2"/>
</dbReference>
<feature type="binding site" evidence="4">
    <location>
        <position position="114"/>
    </location>
    <ligand>
        <name>substrate</name>
    </ligand>
</feature>
<keyword evidence="9" id="KW-1185">Reference proteome</keyword>
<dbReference type="InterPro" id="IPR015813">
    <property type="entry name" value="Pyrv/PenolPyrv_kinase-like_dom"/>
</dbReference>
<dbReference type="Proteomes" id="UP000540568">
    <property type="component" value="Unassembled WGS sequence"/>
</dbReference>
<evidence type="ECO:0000313" key="9">
    <source>
        <dbReference type="Proteomes" id="UP000540568"/>
    </source>
</evidence>
<dbReference type="GO" id="GO:0006107">
    <property type="term" value="P:oxaloacetate metabolic process"/>
    <property type="evidence" value="ECO:0007669"/>
    <property type="project" value="TreeGrafter"/>
</dbReference>